<name>A0A4P6EK96_9MICO</name>
<dbReference type="SUPFAM" id="SSF48498">
    <property type="entry name" value="Tetracyclin repressor-like, C-terminal domain"/>
    <property type="match status" value="1"/>
</dbReference>
<feature type="DNA-binding region" description="H-T-H motif" evidence="4">
    <location>
        <begin position="28"/>
        <end position="47"/>
    </location>
</feature>
<dbReference type="InterPro" id="IPR001647">
    <property type="entry name" value="HTH_TetR"/>
</dbReference>
<reference evidence="6 7" key="1">
    <citation type="submission" date="2019-01" db="EMBL/GenBank/DDBJ databases">
        <title>Genome sequencing of strain 2JSPR-7.</title>
        <authorList>
            <person name="Heo J."/>
            <person name="Kim S.-J."/>
            <person name="Kim J.-S."/>
            <person name="Hong S.-B."/>
            <person name="Kwon S.-W."/>
        </authorList>
    </citation>
    <scope>NUCLEOTIDE SEQUENCE [LARGE SCALE GENOMIC DNA]</scope>
    <source>
        <strain evidence="6 7">2JSPR-7</strain>
    </source>
</reference>
<evidence type="ECO:0000256" key="4">
    <source>
        <dbReference type="PROSITE-ProRule" id="PRU00335"/>
    </source>
</evidence>
<proteinExistence type="predicted"/>
<dbReference type="Proteomes" id="UP000291758">
    <property type="component" value="Chromosome"/>
</dbReference>
<dbReference type="InterPro" id="IPR009057">
    <property type="entry name" value="Homeodomain-like_sf"/>
</dbReference>
<sequence length="190" mass="20607">MKSESLARARLLDAATRLFYAEGIHTVGVDKIVAHGHVTRATFYRHFPAKENLVEAYVGVEDAAIRAAFDAARASSSDPRELAEAVVAGIADDVAHRHSRGCPFINAAAEYPDAESGVRRAVREHREWFRAALREVATGVGHPEPDVAAGRLVLLRDAALVGGYLDGWERVKQVFVDSARAVLGLDGEPR</sequence>
<gene>
    <name evidence="6" type="ORF">ET495_03835</name>
</gene>
<dbReference type="PANTHER" id="PTHR47506">
    <property type="entry name" value="TRANSCRIPTIONAL REGULATORY PROTEIN"/>
    <property type="match status" value="1"/>
</dbReference>
<organism evidence="6 7">
    <name type="scientific">Xylanimonas allomyrinae</name>
    <dbReference type="NCBI Taxonomy" id="2509459"/>
    <lineage>
        <taxon>Bacteria</taxon>
        <taxon>Bacillati</taxon>
        <taxon>Actinomycetota</taxon>
        <taxon>Actinomycetes</taxon>
        <taxon>Micrococcales</taxon>
        <taxon>Promicromonosporaceae</taxon>
        <taxon>Xylanimonas</taxon>
    </lineage>
</organism>
<dbReference type="RefSeq" id="WP_129202740.1">
    <property type="nucleotide sequence ID" value="NZ_CP035495.1"/>
</dbReference>
<dbReference type="Pfam" id="PF00440">
    <property type="entry name" value="TetR_N"/>
    <property type="match status" value="1"/>
</dbReference>
<dbReference type="KEGG" id="xyl:ET495_03835"/>
<keyword evidence="2 4" id="KW-0238">DNA-binding</keyword>
<protein>
    <submittedName>
        <fullName evidence="6">TetR/AcrR family transcriptional regulator</fullName>
    </submittedName>
</protein>
<keyword evidence="1" id="KW-0805">Transcription regulation</keyword>
<dbReference type="InterPro" id="IPR011075">
    <property type="entry name" value="TetR_C"/>
</dbReference>
<dbReference type="PROSITE" id="PS50977">
    <property type="entry name" value="HTH_TETR_2"/>
    <property type="match status" value="1"/>
</dbReference>
<keyword evidence="3" id="KW-0804">Transcription</keyword>
<dbReference type="PRINTS" id="PR00455">
    <property type="entry name" value="HTHTETR"/>
</dbReference>
<dbReference type="EMBL" id="CP035495">
    <property type="protein sequence ID" value="QAY62526.1"/>
    <property type="molecule type" value="Genomic_DNA"/>
</dbReference>
<dbReference type="Gene3D" id="1.10.357.10">
    <property type="entry name" value="Tetracycline Repressor, domain 2"/>
    <property type="match status" value="1"/>
</dbReference>
<dbReference type="Pfam" id="PF16925">
    <property type="entry name" value="TetR_C_13"/>
    <property type="match status" value="1"/>
</dbReference>
<dbReference type="GO" id="GO:0003677">
    <property type="term" value="F:DNA binding"/>
    <property type="evidence" value="ECO:0007669"/>
    <property type="project" value="UniProtKB-UniRule"/>
</dbReference>
<dbReference type="AlphaFoldDB" id="A0A4P6EK96"/>
<dbReference type="InterPro" id="IPR036271">
    <property type="entry name" value="Tet_transcr_reg_TetR-rel_C_sf"/>
</dbReference>
<dbReference type="OrthoDB" id="4214267at2"/>
<evidence type="ECO:0000313" key="6">
    <source>
        <dbReference type="EMBL" id="QAY62526.1"/>
    </source>
</evidence>
<evidence type="ECO:0000256" key="1">
    <source>
        <dbReference type="ARBA" id="ARBA00023015"/>
    </source>
</evidence>
<dbReference type="SUPFAM" id="SSF46689">
    <property type="entry name" value="Homeodomain-like"/>
    <property type="match status" value="1"/>
</dbReference>
<evidence type="ECO:0000256" key="3">
    <source>
        <dbReference type="ARBA" id="ARBA00023163"/>
    </source>
</evidence>
<evidence type="ECO:0000259" key="5">
    <source>
        <dbReference type="PROSITE" id="PS50977"/>
    </source>
</evidence>
<evidence type="ECO:0000256" key="2">
    <source>
        <dbReference type="ARBA" id="ARBA00023125"/>
    </source>
</evidence>
<feature type="domain" description="HTH tetR-type" evidence="5">
    <location>
        <begin position="5"/>
        <end position="65"/>
    </location>
</feature>
<keyword evidence="7" id="KW-1185">Reference proteome</keyword>
<evidence type="ECO:0000313" key="7">
    <source>
        <dbReference type="Proteomes" id="UP000291758"/>
    </source>
</evidence>
<dbReference type="PANTHER" id="PTHR47506:SF3">
    <property type="entry name" value="HTH-TYPE TRANSCRIPTIONAL REGULATOR LMRA"/>
    <property type="match status" value="1"/>
</dbReference>
<accession>A0A4P6EK96</accession>